<dbReference type="InterPro" id="IPR036291">
    <property type="entry name" value="NAD(P)-bd_dom_sf"/>
</dbReference>
<name>A0A162XBS4_9FLAO</name>
<dbReference type="Gene3D" id="3.40.50.720">
    <property type="entry name" value="NAD(P)-binding Rossmann-like Domain"/>
    <property type="match status" value="1"/>
</dbReference>
<gene>
    <name evidence="2" type="ORF">AWE51_13105</name>
</gene>
<comment type="caution">
    <text evidence="2">The sequence shown here is derived from an EMBL/GenBank/DDBJ whole genome shotgun (WGS) entry which is preliminary data.</text>
</comment>
<proteinExistence type="predicted"/>
<evidence type="ECO:0000313" key="2">
    <source>
        <dbReference type="EMBL" id="KZS38535.1"/>
    </source>
</evidence>
<sequence length="254" mass="28535">MIRVILLGAGNVAQHLYKAFYKQPAITIVQCYNRKGVRLHPDQNENNVTKNIASIKEADIYIMAVSDDAIKTLSSQLPFTNRLVVHTSGSVPMIAINNSNRQGVFYPLQTFTSDKAVDFAKIPICIEGDQEKDLFLIERLALLLSKKTYQISSAQRNILHVSAVFVNNFTNHLFSIGNDICKENNIPFEILHPLLQETAKKALEINPNKAQTGPAMRNDTKTIARHLKLLSDPSQQEIYQTLTKAIQSKYGKKL</sequence>
<dbReference type="STRING" id="1642818.AWE51_13105"/>
<reference evidence="2 3" key="1">
    <citation type="submission" date="2016-01" db="EMBL/GenBank/DDBJ databases">
        <title>The draft genome sequence of Aquimarina sp. RZW4-3-2.</title>
        <authorList>
            <person name="Wang Y."/>
        </authorList>
    </citation>
    <scope>NUCLEOTIDE SEQUENCE [LARGE SCALE GENOMIC DNA]</scope>
    <source>
        <strain evidence="2 3">RZW4-3-2</strain>
    </source>
</reference>
<feature type="domain" description="DUF2520" evidence="1">
    <location>
        <begin position="122"/>
        <end position="245"/>
    </location>
</feature>
<protein>
    <recommendedName>
        <fullName evidence="1">DUF2520 domain-containing protein</fullName>
    </recommendedName>
</protein>
<dbReference type="AlphaFoldDB" id="A0A162XBS4"/>
<dbReference type="InterPro" id="IPR037108">
    <property type="entry name" value="TM1727-like_C_sf"/>
</dbReference>
<dbReference type="InterPro" id="IPR008927">
    <property type="entry name" value="6-PGluconate_DH-like_C_sf"/>
</dbReference>
<organism evidence="2 3">
    <name type="scientific">Aquimarina aggregata</name>
    <dbReference type="NCBI Taxonomy" id="1642818"/>
    <lineage>
        <taxon>Bacteria</taxon>
        <taxon>Pseudomonadati</taxon>
        <taxon>Bacteroidota</taxon>
        <taxon>Flavobacteriia</taxon>
        <taxon>Flavobacteriales</taxon>
        <taxon>Flavobacteriaceae</taxon>
        <taxon>Aquimarina</taxon>
    </lineage>
</organism>
<accession>A0A162XBS4</accession>
<dbReference type="SUPFAM" id="SSF51735">
    <property type="entry name" value="NAD(P)-binding Rossmann-fold domains"/>
    <property type="match status" value="1"/>
</dbReference>
<dbReference type="PANTHER" id="PTHR40459">
    <property type="entry name" value="CONSERVED HYPOTHETICAL ALANINE AND LEUCINE RICH PROTEIN"/>
    <property type="match status" value="1"/>
</dbReference>
<keyword evidence="3" id="KW-1185">Reference proteome</keyword>
<dbReference type="SUPFAM" id="SSF48179">
    <property type="entry name" value="6-phosphogluconate dehydrogenase C-terminal domain-like"/>
    <property type="match status" value="1"/>
</dbReference>
<dbReference type="OrthoDB" id="9810755at2"/>
<dbReference type="InterPro" id="IPR018931">
    <property type="entry name" value="DUF2520"/>
</dbReference>
<dbReference type="RefSeq" id="WP_066317863.1">
    <property type="nucleotide sequence ID" value="NZ_LQRT01000046.1"/>
</dbReference>
<dbReference type="EMBL" id="LQRT01000046">
    <property type="protein sequence ID" value="KZS38535.1"/>
    <property type="molecule type" value="Genomic_DNA"/>
</dbReference>
<evidence type="ECO:0000313" key="3">
    <source>
        <dbReference type="Proteomes" id="UP000076715"/>
    </source>
</evidence>
<evidence type="ECO:0000259" key="1">
    <source>
        <dbReference type="Pfam" id="PF10728"/>
    </source>
</evidence>
<dbReference type="Proteomes" id="UP000076715">
    <property type="component" value="Unassembled WGS sequence"/>
</dbReference>
<dbReference type="Gene3D" id="1.10.1040.20">
    <property type="entry name" value="ProC-like, C-terminal domain"/>
    <property type="match status" value="1"/>
</dbReference>
<dbReference type="PANTHER" id="PTHR40459:SF1">
    <property type="entry name" value="CONSERVED HYPOTHETICAL ALANINE AND LEUCINE RICH PROTEIN"/>
    <property type="match status" value="1"/>
</dbReference>
<dbReference type="Pfam" id="PF10728">
    <property type="entry name" value="DUF2520"/>
    <property type="match status" value="1"/>
</dbReference>